<gene>
    <name evidence="1" type="ORF">DCO56_10560</name>
</gene>
<evidence type="ECO:0000313" key="1">
    <source>
        <dbReference type="EMBL" id="PUV23825.1"/>
    </source>
</evidence>
<comment type="caution">
    <text evidence="1">The sequence shown here is derived from an EMBL/GenBank/DDBJ whole genome shotgun (WGS) entry which is preliminary data.</text>
</comment>
<dbReference type="RefSeq" id="WP_108633754.1">
    <property type="nucleotide sequence ID" value="NZ_QCXX01000003.1"/>
</dbReference>
<dbReference type="EMBL" id="QCXX01000003">
    <property type="protein sequence ID" value="PUV23825.1"/>
    <property type="molecule type" value="Genomic_DNA"/>
</dbReference>
<evidence type="ECO:0000313" key="2">
    <source>
        <dbReference type="Proteomes" id="UP000250831"/>
    </source>
</evidence>
<dbReference type="AlphaFoldDB" id="A0A363NSP6"/>
<name>A0A363NSP6_9SPHI</name>
<protein>
    <submittedName>
        <fullName evidence="1">Uncharacterized protein</fullName>
    </submittedName>
</protein>
<proteinExistence type="predicted"/>
<keyword evidence="2" id="KW-1185">Reference proteome</keyword>
<organism evidence="1 2">
    <name type="scientific">Sphingobacterium athyrii</name>
    <dbReference type="NCBI Taxonomy" id="2152717"/>
    <lineage>
        <taxon>Bacteria</taxon>
        <taxon>Pseudomonadati</taxon>
        <taxon>Bacteroidota</taxon>
        <taxon>Sphingobacteriia</taxon>
        <taxon>Sphingobacteriales</taxon>
        <taxon>Sphingobacteriaceae</taxon>
        <taxon>Sphingobacterium</taxon>
    </lineage>
</organism>
<sequence>MAEKILKDSISTDYVRDLQRQFKKPPINKSVKVNHGSLVNPTITNLELDAIRYQRSVRSWQNTIGKFEKGTKGYENKFAF</sequence>
<accession>A0A363NSP6</accession>
<reference evidence="1 2" key="1">
    <citation type="submission" date="2018-04" db="EMBL/GenBank/DDBJ databases">
        <title>Sphingobacterium sp. M46 Genome.</title>
        <authorList>
            <person name="Cheng J."/>
            <person name="Li Y."/>
        </authorList>
    </citation>
    <scope>NUCLEOTIDE SEQUENCE [LARGE SCALE GENOMIC DNA]</scope>
    <source>
        <strain evidence="1 2">M46</strain>
    </source>
</reference>
<dbReference type="Proteomes" id="UP000250831">
    <property type="component" value="Unassembled WGS sequence"/>
</dbReference>